<sequence length="208" mass="22973">MYDDSTEWEWVYCALAADLPVGFRGVTVVIVGEVATLTMAVDFNVPRPPPFPPSTTDLRLCGVCVEETDPALLPNVTRLHLATIPHNSYRIRNLEFPVPAATPSLSLPCLRQLAIEFNKKSQLEFCGLILAPVLVDLRKDSHMEGSIGHFADECTHMLHTVKQLDLGFHGFLRESDVAAVFAASPMVHEIDLVCSRALEACVIFEETI</sequence>
<comment type="caution">
    <text evidence="1">The sequence shown here is derived from an EMBL/GenBank/DDBJ whole genome shotgun (WGS) entry which is preliminary data.</text>
</comment>
<reference evidence="1" key="1">
    <citation type="submission" date="2023-03" db="EMBL/GenBank/DDBJ databases">
        <title>Massive genome expansion in bonnet fungi (Mycena s.s.) driven by repeated elements and novel gene families across ecological guilds.</title>
        <authorList>
            <consortium name="Lawrence Berkeley National Laboratory"/>
            <person name="Harder C.B."/>
            <person name="Miyauchi S."/>
            <person name="Viragh M."/>
            <person name="Kuo A."/>
            <person name="Thoen E."/>
            <person name="Andreopoulos B."/>
            <person name="Lu D."/>
            <person name="Skrede I."/>
            <person name="Drula E."/>
            <person name="Henrissat B."/>
            <person name="Morin E."/>
            <person name="Kohler A."/>
            <person name="Barry K."/>
            <person name="LaButti K."/>
            <person name="Morin E."/>
            <person name="Salamov A."/>
            <person name="Lipzen A."/>
            <person name="Mereny Z."/>
            <person name="Hegedus B."/>
            <person name="Baldrian P."/>
            <person name="Stursova M."/>
            <person name="Weitz H."/>
            <person name="Taylor A."/>
            <person name="Grigoriev I.V."/>
            <person name="Nagy L.G."/>
            <person name="Martin F."/>
            <person name="Kauserud H."/>
        </authorList>
    </citation>
    <scope>NUCLEOTIDE SEQUENCE</scope>
    <source>
        <strain evidence="1">CBHHK067</strain>
    </source>
</reference>
<accession>A0AAD7CX46</accession>
<dbReference type="AlphaFoldDB" id="A0AAD7CX46"/>
<keyword evidence="2" id="KW-1185">Reference proteome</keyword>
<dbReference type="Proteomes" id="UP001221757">
    <property type="component" value="Unassembled WGS sequence"/>
</dbReference>
<evidence type="ECO:0000313" key="1">
    <source>
        <dbReference type="EMBL" id="KAJ7668110.1"/>
    </source>
</evidence>
<name>A0AAD7CX46_MYCRO</name>
<evidence type="ECO:0000313" key="2">
    <source>
        <dbReference type="Proteomes" id="UP001221757"/>
    </source>
</evidence>
<protein>
    <submittedName>
        <fullName evidence="1">Uncharacterized protein</fullName>
    </submittedName>
</protein>
<dbReference type="EMBL" id="JARKIE010000197">
    <property type="protein sequence ID" value="KAJ7668110.1"/>
    <property type="molecule type" value="Genomic_DNA"/>
</dbReference>
<organism evidence="1 2">
    <name type="scientific">Mycena rosella</name>
    <name type="common">Pink bonnet</name>
    <name type="synonym">Agaricus rosellus</name>
    <dbReference type="NCBI Taxonomy" id="1033263"/>
    <lineage>
        <taxon>Eukaryota</taxon>
        <taxon>Fungi</taxon>
        <taxon>Dikarya</taxon>
        <taxon>Basidiomycota</taxon>
        <taxon>Agaricomycotina</taxon>
        <taxon>Agaricomycetes</taxon>
        <taxon>Agaricomycetidae</taxon>
        <taxon>Agaricales</taxon>
        <taxon>Marasmiineae</taxon>
        <taxon>Mycenaceae</taxon>
        <taxon>Mycena</taxon>
    </lineage>
</organism>
<proteinExistence type="predicted"/>
<gene>
    <name evidence="1" type="ORF">B0H17DRAFT_1142577</name>
</gene>